<sequence>MHYAISHQLLRQDFLHSTPRRKLLKHTLLFVRDGLVLVKLGKQEYAVEAGHAFWLPFDTLCSLTYFPNSAVQLVEVSCRVTSPLPKQGGYVTLNELSQALINRLHDVDSDNEVRDNQLKVMRHELSTMQPKLKESQLTRHINQWHWDNQNSALSNEQQLVLKVREANKMMLSGKKRTQVIEQLFNGDDNAFSQLEALLLGK</sequence>
<dbReference type="EMBL" id="LHPI01000055">
    <property type="protein sequence ID" value="KOO03832.1"/>
    <property type="molecule type" value="Genomic_DNA"/>
</dbReference>
<comment type="caution">
    <text evidence="2">The sequence shown here is derived from an EMBL/GenBank/DDBJ whole genome shotgun (WGS) entry which is preliminary data.</text>
</comment>
<accession>A0A0M0HPL9</accession>
<dbReference type="GO" id="GO:0003677">
    <property type="term" value="F:DNA binding"/>
    <property type="evidence" value="ECO:0007669"/>
    <property type="project" value="UniProtKB-KW"/>
</dbReference>
<evidence type="ECO:0000313" key="3">
    <source>
        <dbReference type="Proteomes" id="UP000037530"/>
    </source>
</evidence>
<organism evidence="2 3">
    <name type="scientific">Vibrio hepatarius</name>
    <dbReference type="NCBI Taxonomy" id="171383"/>
    <lineage>
        <taxon>Bacteria</taxon>
        <taxon>Pseudomonadati</taxon>
        <taxon>Pseudomonadota</taxon>
        <taxon>Gammaproteobacteria</taxon>
        <taxon>Vibrionales</taxon>
        <taxon>Vibrionaceae</taxon>
        <taxon>Vibrio</taxon>
        <taxon>Vibrio oreintalis group</taxon>
    </lineage>
</organism>
<dbReference type="AlphaFoldDB" id="A0A0M0HPL9"/>
<proteinExistence type="predicted"/>
<name>A0A0M0HPL9_9VIBR</name>
<reference evidence="3" key="1">
    <citation type="submission" date="2015-08" db="EMBL/GenBank/DDBJ databases">
        <title>Vibrio galatheae sp. nov., a novel member of the Vibrionaceae family isolated from the Solomon Islands.</title>
        <authorList>
            <person name="Giubergia S."/>
            <person name="Machado H."/>
            <person name="Mateiu R.V."/>
            <person name="Gram L."/>
        </authorList>
    </citation>
    <scope>NUCLEOTIDE SEQUENCE [LARGE SCALE GENOMIC DNA]</scope>
    <source>
        <strain evidence="3">DSM 19134</strain>
    </source>
</reference>
<dbReference type="Proteomes" id="UP000037530">
    <property type="component" value="Unassembled WGS sequence"/>
</dbReference>
<evidence type="ECO:0000256" key="1">
    <source>
        <dbReference type="ARBA" id="ARBA00023125"/>
    </source>
</evidence>
<dbReference type="PATRIC" id="fig|171383.3.peg.4489"/>
<dbReference type="OrthoDB" id="5916374at2"/>
<keyword evidence="1" id="KW-0238">DNA-binding</keyword>
<dbReference type="InterPro" id="IPR037923">
    <property type="entry name" value="HTH-like"/>
</dbReference>
<gene>
    <name evidence="2" type="ORF">AKJ31_22050</name>
</gene>
<keyword evidence="3" id="KW-1185">Reference proteome</keyword>
<protein>
    <submittedName>
        <fullName evidence="2">AraC family transcriptional regulator</fullName>
    </submittedName>
</protein>
<evidence type="ECO:0000313" key="2">
    <source>
        <dbReference type="EMBL" id="KOO03832.1"/>
    </source>
</evidence>
<dbReference type="SUPFAM" id="SSF51215">
    <property type="entry name" value="Regulatory protein AraC"/>
    <property type="match status" value="1"/>
</dbReference>
<dbReference type="RefSeq" id="WP_053411143.1">
    <property type="nucleotide sequence ID" value="NZ_DAIPHI010000013.1"/>
</dbReference>